<evidence type="ECO:0000313" key="1">
    <source>
        <dbReference type="EMBL" id="EPI08738.1"/>
    </source>
</evidence>
<reference evidence="1 2" key="1">
    <citation type="submission" date="2013-06" db="EMBL/GenBank/DDBJ databases">
        <authorList>
            <person name="Weinstock G."/>
            <person name="Sodergren E."/>
            <person name="Lobos E.A."/>
            <person name="Fulton L."/>
            <person name="Fulton R."/>
            <person name="Courtney L."/>
            <person name="Fronick C."/>
            <person name="O'Laughlin M."/>
            <person name="Godfrey J."/>
            <person name="Wilson R.M."/>
            <person name="Miner T."/>
            <person name="Farmer C."/>
            <person name="Delehaunty K."/>
            <person name="Cordes M."/>
            <person name="Minx P."/>
            <person name="Tomlinson C."/>
            <person name="Chen J."/>
            <person name="Wollam A."/>
            <person name="Pepin K.H."/>
            <person name="Bhonagiri V."/>
            <person name="Zhang X."/>
            <person name="Warren W."/>
            <person name="Mitreva M."/>
            <person name="Mardis E.R."/>
            <person name="Wilson R.K."/>
        </authorList>
    </citation>
    <scope>NUCLEOTIDE SEQUENCE [LARGE SCALE GENOMIC DNA]</scope>
    <source>
        <strain evidence="1 2">RP2S-4</strain>
    </source>
</reference>
<protein>
    <submittedName>
        <fullName evidence="1">Uncharacterized protein</fullName>
    </submittedName>
</protein>
<proteinExistence type="predicted"/>
<accession>A0ABC9TJU1</accession>
<dbReference type="RefSeq" id="WP_016627350.1">
    <property type="nucleotide sequence ID" value="NZ_KE351874.1"/>
</dbReference>
<name>A0ABC9TJU1_ENTFL</name>
<dbReference type="AlphaFoldDB" id="A0ABC9TJU1"/>
<evidence type="ECO:0000313" key="2">
    <source>
        <dbReference type="Proteomes" id="UP000015750"/>
    </source>
</evidence>
<dbReference type="EMBL" id="ATIR01000044">
    <property type="protein sequence ID" value="EPI08738.1"/>
    <property type="molecule type" value="Genomic_DNA"/>
</dbReference>
<dbReference type="Proteomes" id="UP000015750">
    <property type="component" value="Unassembled WGS sequence"/>
</dbReference>
<gene>
    <name evidence="1" type="ORF">D358_01513</name>
</gene>
<sequence length="54" mass="6198">MNEVVEINLLTNEVTVRDIESNEKSVVVFTDARARELYEDFTKNGNEPLIVDLD</sequence>
<organism evidence="1 2">
    <name type="scientific">Enterococcus faecalis RP2S-4</name>
    <dbReference type="NCBI Taxonomy" id="1244145"/>
    <lineage>
        <taxon>Bacteria</taxon>
        <taxon>Bacillati</taxon>
        <taxon>Bacillota</taxon>
        <taxon>Bacilli</taxon>
        <taxon>Lactobacillales</taxon>
        <taxon>Enterococcaceae</taxon>
        <taxon>Enterococcus</taxon>
    </lineage>
</organism>
<comment type="caution">
    <text evidence="1">The sequence shown here is derived from an EMBL/GenBank/DDBJ whole genome shotgun (WGS) entry which is preliminary data.</text>
</comment>